<dbReference type="AlphaFoldDB" id="A0A5D3AZ44"/>
<dbReference type="EMBL" id="NIDF01000045">
    <property type="protein sequence ID" value="TYJ55136.1"/>
    <property type="molecule type" value="Genomic_DNA"/>
</dbReference>
<protein>
    <submittedName>
        <fullName evidence="2">Uncharacterized protein</fullName>
    </submittedName>
</protein>
<proteinExistence type="predicted"/>
<evidence type="ECO:0000313" key="2">
    <source>
        <dbReference type="EMBL" id="TYJ55136.1"/>
    </source>
</evidence>
<reference evidence="2 3" key="1">
    <citation type="submission" date="2017-05" db="EMBL/GenBank/DDBJ databases">
        <title>The Genome Sequence of Tsuchiyaea wingfieldii DSM 27421.</title>
        <authorList>
            <person name="Cuomo C."/>
            <person name="Passer A."/>
            <person name="Billmyre B."/>
            <person name="Heitman J."/>
        </authorList>
    </citation>
    <scope>NUCLEOTIDE SEQUENCE [LARGE SCALE GENOMIC DNA]</scope>
    <source>
        <strain evidence="2 3">DSM 27421</strain>
    </source>
</reference>
<gene>
    <name evidence="2" type="ORF">B9479_004173</name>
</gene>
<feature type="region of interest" description="Disordered" evidence="1">
    <location>
        <begin position="127"/>
        <end position="151"/>
    </location>
</feature>
<feature type="compositionally biased region" description="Acidic residues" evidence="1">
    <location>
        <begin position="135"/>
        <end position="145"/>
    </location>
</feature>
<evidence type="ECO:0000313" key="3">
    <source>
        <dbReference type="Proteomes" id="UP000322245"/>
    </source>
</evidence>
<evidence type="ECO:0000256" key="1">
    <source>
        <dbReference type="SAM" id="MobiDB-lite"/>
    </source>
</evidence>
<keyword evidence="3" id="KW-1185">Reference proteome</keyword>
<sequence>MSFYLDKLTDVEDRPDEAIKVEYTYSGRNVTSYLRDYLVRIDHLPQAYMVRDDDTNAFTVCTFVERTAHIRSHWDWMCYTAPCESLGEFGDTIGFHPKTSMVPLSEVPVNYDARYIDWDARYEDEEWVTAAETEQAPEEEGDEAEEKSAAK</sequence>
<organism evidence="2 3">
    <name type="scientific">Cryptococcus floricola</name>
    <dbReference type="NCBI Taxonomy" id="2591691"/>
    <lineage>
        <taxon>Eukaryota</taxon>
        <taxon>Fungi</taxon>
        <taxon>Dikarya</taxon>
        <taxon>Basidiomycota</taxon>
        <taxon>Agaricomycotina</taxon>
        <taxon>Tremellomycetes</taxon>
        <taxon>Tremellales</taxon>
        <taxon>Cryptococcaceae</taxon>
        <taxon>Cryptococcus</taxon>
    </lineage>
</organism>
<dbReference type="Proteomes" id="UP000322245">
    <property type="component" value="Unassembled WGS sequence"/>
</dbReference>
<comment type="caution">
    <text evidence="2">The sequence shown here is derived from an EMBL/GenBank/DDBJ whole genome shotgun (WGS) entry which is preliminary data.</text>
</comment>
<name>A0A5D3AZ44_9TREE</name>
<accession>A0A5D3AZ44</accession>